<dbReference type="PRINTS" id="PR01210">
    <property type="entry name" value="GGTRANSPTASE"/>
</dbReference>
<keyword evidence="2" id="KW-1185">Reference proteome</keyword>
<dbReference type="InterPro" id="IPR029055">
    <property type="entry name" value="Ntn_hydrolases_N"/>
</dbReference>
<comment type="caution">
    <text evidence="1">The sequence shown here is derived from an EMBL/GenBank/DDBJ whole genome shotgun (WGS) entry which is preliminary data.</text>
</comment>
<protein>
    <submittedName>
        <fullName evidence="1">Gamma-glutamyltransferase</fullName>
    </submittedName>
</protein>
<dbReference type="InterPro" id="IPR043137">
    <property type="entry name" value="GGT_ssub_C"/>
</dbReference>
<dbReference type="PANTHER" id="PTHR43881">
    <property type="entry name" value="GAMMA-GLUTAMYLTRANSPEPTIDASE (AFU_ORTHOLOGUE AFUA_4G13580)"/>
    <property type="match status" value="1"/>
</dbReference>
<dbReference type="InterPro" id="IPR043138">
    <property type="entry name" value="GGT_lsub"/>
</dbReference>
<dbReference type="Gene3D" id="3.60.20.40">
    <property type="match status" value="1"/>
</dbReference>
<dbReference type="EMBL" id="NJIH01000002">
    <property type="protein sequence ID" value="OWT65642.1"/>
    <property type="molecule type" value="Genomic_DNA"/>
</dbReference>
<name>A0A225MX42_9BURK</name>
<evidence type="ECO:0000313" key="1">
    <source>
        <dbReference type="EMBL" id="OWT65642.1"/>
    </source>
</evidence>
<proteinExistence type="predicted"/>
<dbReference type="SUPFAM" id="SSF56235">
    <property type="entry name" value="N-terminal nucleophile aminohydrolases (Ntn hydrolases)"/>
    <property type="match status" value="1"/>
</dbReference>
<keyword evidence="1" id="KW-0808">Transferase</keyword>
<dbReference type="GO" id="GO:0016740">
    <property type="term" value="F:transferase activity"/>
    <property type="evidence" value="ECO:0007669"/>
    <property type="project" value="UniProtKB-KW"/>
</dbReference>
<dbReference type="PANTHER" id="PTHR43881:SF1">
    <property type="entry name" value="GAMMA-GLUTAMYLTRANSPEPTIDASE (AFU_ORTHOLOGUE AFUA_4G13580)"/>
    <property type="match status" value="1"/>
</dbReference>
<dbReference type="Proteomes" id="UP000214603">
    <property type="component" value="Unassembled WGS sequence"/>
</dbReference>
<dbReference type="RefSeq" id="WP_088601792.1">
    <property type="nucleotide sequence ID" value="NZ_NJIH01000002.1"/>
</dbReference>
<dbReference type="Gene3D" id="1.10.246.130">
    <property type="match status" value="1"/>
</dbReference>
<accession>A0A225MX42</accession>
<gene>
    <name evidence="1" type="ORF">CEY11_02550</name>
</gene>
<dbReference type="Pfam" id="PF01019">
    <property type="entry name" value="G_glu_transpept"/>
    <property type="match status" value="1"/>
</dbReference>
<sequence length="536" mass="57131">MSADSISPDPFWEFPYLSRRIPLLAANVVSTSQPLAAQAGLRMLLSGGNAVDAALAAAIALTVVEPVMNGIGGDAFALIWDKGSLHGLNASGRAPAAWTPEFFQGRAAMPEFGWGTVTVPGQVAGWAELSRRHGRLPFAALFEPAIAYAEHGYAVSPTIARQWAAQALLFKDQPGFAQAFLRDGAAPRAGDLWRFPEQAATLRRIASSMGRDFYEGELAQRIADFAAHSGGALTQADLAAHRCDWVQPLSMSYRGRYMLHELPPNGQGIAALMALGMLDAFEPPRADRPLDLFSLPIEAMKLAFADLHAHVGDAAAMGELTGQLLSRDYLRRRAAQIDPGRAAVPAAGLPGHGGTVYLTAADADGMMVSFIQSNYQGFGSGVVVPGTGIALHNRGRSFTLQPGHRNQVAPGKRPMHTIIPAFVTRDGEPYASFGVMGGNMQAQGHVQMMQQLVDLGHNPQAAVDAPRFRVEAGPRVMLEAHVPAQVVEALRQQGHNVDVQAPQSLDFGAAQVILRQPHGGYIAASDPRRDGQAVGY</sequence>
<evidence type="ECO:0000313" key="2">
    <source>
        <dbReference type="Proteomes" id="UP000214603"/>
    </source>
</evidence>
<reference evidence="2" key="1">
    <citation type="submission" date="2017-06" db="EMBL/GenBank/DDBJ databases">
        <title>Herbaspirillum phytohormonus sp. nov., isolated from the root nodule of Robinia pseudoacacia in lead-zinc mine.</title>
        <authorList>
            <person name="Fan M."/>
            <person name="Lin Y."/>
        </authorList>
    </citation>
    <scope>NUCLEOTIDE SEQUENCE [LARGE SCALE GENOMIC DNA]</scope>
    <source>
        <strain evidence="2">SC-089</strain>
    </source>
</reference>
<dbReference type="InterPro" id="IPR052896">
    <property type="entry name" value="GGT-like_enzyme"/>
</dbReference>
<organism evidence="1 2">
    <name type="scientific">Candidimonas nitroreducens</name>
    <dbReference type="NCBI Taxonomy" id="683354"/>
    <lineage>
        <taxon>Bacteria</taxon>
        <taxon>Pseudomonadati</taxon>
        <taxon>Pseudomonadota</taxon>
        <taxon>Betaproteobacteria</taxon>
        <taxon>Burkholderiales</taxon>
        <taxon>Alcaligenaceae</taxon>
        <taxon>Candidimonas</taxon>
    </lineage>
</organism>
<dbReference type="OrthoDB" id="5297205at2"/>
<dbReference type="AlphaFoldDB" id="A0A225MX42"/>